<protein>
    <recommendedName>
        <fullName evidence="1">Thiol:disulfide interchange protein DsbD N-terminal domain-containing protein</fullName>
    </recommendedName>
</protein>
<accession>A0A6M0JYV9</accession>
<dbReference type="InterPro" id="IPR028250">
    <property type="entry name" value="DsbDN"/>
</dbReference>
<dbReference type="AlphaFoldDB" id="A0A6M0JYV9"/>
<evidence type="ECO:0000313" key="2">
    <source>
        <dbReference type="EMBL" id="NEV62642.1"/>
    </source>
</evidence>
<dbReference type="RefSeq" id="WP_164453108.1">
    <property type="nucleotide sequence ID" value="NZ_JAAIJQ010000031.1"/>
</dbReference>
<dbReference type="Pfam" id="PF11412">
    <property type="entry name" value="DsbD_N"/>
    <property type="match status" value="1"/>
</dbReference>
<keyword evidence="3" id="KW-1185">Reference proteome</keyword>
<comment type="caution">
    <text evidence="2">The sequence shown here is derived from an EMBL/GenBank/DDBJ whole genome shotgun (WGS) entry which is preliminary data.</text>
</comment>
<gene>
    <name evidence="2" type="ORF">G3446_12200</name>
</gene>
<evidence type="ECO:0000313" key="3">
    <source>
        <dbReference type="Proteomes" id="UP000483379"/>
    </source>
</evidence>
<proteinExistence type="predicted"/>
<feature type="domain" description="Thiol:disulfide interchange protein DsbD N-terminal" evidence="1">
    <location>
        <begin position="20"/>
        <end position="138"/>
    </location>
</feature>
<sequence>MLLPLIGWASPVTTEHVRAELISERERVAPGTSVTLALALDIQPGWHTCWRNPGDSGEAPRILWALPPGVAVSQIRWPHPELIRVGPLANHGYSGRALHLVSLSVPPGWPAGTPIPVRAQAHWLVCAEHCVPESGALELRLTTAETAGPEDATSAAVIAEAEKELPRGPLRRARLGEHGTGLRLSIPLAENPALGLDPSASLWFFAGRWGLIEHAAEQPWRLGTDRLEIDPTRGAQAAMVEPEGVLVITGGDGTTTAFELSAERGLPPGRQSIPSRPRT</sequence>
<dbReference type="Proteomes" id="UP000483379">
    <property type="component" value="Unassembled WGS sequence"/>
</dbReference>
<evidence type="ECO:0000259" key="1">
    <source>
        <dbReference type="Pfam" id="PF11412"/>
    </source>
</evidence>
<name>A0A6M0JYV9_9GAMM</name>
<organism evidence="2 3">
    <name type="scientific">Thiorhodococcus minor</name>
    <dbReference type="NCBI Taxonomy" id="57489"/>
    <lineage>
        <taxon>Bacteria</taxon>
        <taxon>Pseudomonadati</taxon>
        <taxon>Pseudomonadota</taxon>
        <taxon>Gammaproteobacteria</taxon>
        <taxon>Chromatiales</taxon>
        <taxon>Chromatiaceae</taxon>
        <taxon>Thiorhodococcus</taxon>
    </lineage>
</organism>
<reference evidence="2 3" key="1">
    <citation type="submission" date="2020-02" db="EMBL/GenBank/DDBJ databases">
        <title>Genome sequences of Thiorhodococcus mannitoliphagus and Thiorhodococcus minor, purple sulfur photosynthetic bacteria in the gammaproteobacterial family, Chromatiaceae.</title>
        <authorList>
            <person name="Aviles F.A."/>
            <person name="Meyer T.E."/>
            <person name="Kyndt J.A."/>
        </authorList>
    </citation>
    <scope>NUCLEOTIDE SEQUENCE [LARGE SCALE GENOMIC DNA]</scope>
    <source>
        <strain evidence="2 3">DSM 11518</strain>
    </source>
</reference>
<dbReference type="EMBL" id="JAAIJQ010000031">
    <property type="protein sequence ID" value="NEV62642.1"/>
    <property type="molecule type" value="Genomic_DNA"/>
</dbReference>